<dbReference type="OrthoDB" id="1693699at2759"/>
<dbReference type="InterPro" id="IPR036047">
    <property type="entry name" value="F-box-like_dom_sf"/>
</dbReference>
<dbReference type="Gene3D" id="1.20.1280.50">
    <property type="match status" value="1"/>
</dbReference>
<evidence type="ECO:0000259" key="2">
    <source>
        <dbReference type="PROSITE" id="PS50181"/>
    </source>
</evidence>
<accession>A0A251T978</accession>
<dbReference type="OMA" id="RHYLMRE"/>
<dbReference type="PANTHER" id="PTHR31215">
    <property type="entry name" value="OS05G0510400 PROTEIN-RELATED"/>
    <property type="match status" value="1"/>
</dbReference>
<evidence type="ECO:0000313" key="3">
    <source>
        <dbReference type="EMBL" id="KAF5784647.1"/>
    </source>
</evidence>
<reference evidence="3 5" key="1">
    <citation type="journal article" date="2017" name="Nature">
        <title>The sunflower genome provides insights into oil metabolism, flowering and Asterid evolution.</title>
        <authorList>
            <person name="Badouin H."/>
            <person name="Gouzy J."/>
            <person name="Grassa C.J."/>
            <person name="Murat F."/>
            <person name="Staton S.E."/>
            <person name="Cottret L."/>
            <person name="Lelandais-Briere C."/>
            <person name="Owens G.L."/>
            <person name="Carrere S."/>
            <person name="Mayjonade B."/>
            <person name="Legrand L."/>
            <person name="Gill N."/>
            <person name="Kane N.C."/>
            <person name="Bowers J.E."/>
            <person name="Hubner S."/>
            <person name="Bellec A."/>
            <person name="Berard A."/>
            <person name="Berges H."/>
            <person name="Blanchet N."/>
            <person name="Boniface M.C."/>
            <person name="Brunel D."/>
            <person name="Catrice O."/>
            <person name="Chaidir N."/>
            <person name="Claudel C."/>
            <person name="Donnadieu C."/>
            <person name="Faraut T."/>
            <person name="Fievet G."/>
            <person name="Helmstetter N."/>
            <person name="King M."/>
            <person name="Knapp S.J."/>
            <person name="Lai Z."/>
            <person name="Le Paslier M.C."/>
            <person name="Lippi Y."/>
            <person name="Lorenzon L."/>
            <person name="Mandel J.R."/>
            <person name="Marage G."/>
            <person name="Marchand G."/>
            <person name="Marquand E."/>
            <person name="Bret-Mestries E."/>
            <person name="Morien E."/>
            <person name="Nambeesan S."/>
            <person name="Nguyen T."/>
            <person name="Pegot-Espagnet P."/>
            <person name="Pouilly N."/>
            <person name="Raftis F."/>
            <person name="Sallet E."/>
            <person name="Schiex T."/>
            <person name="Thomas J."/>
            <person name="Vandecasteele C."/>
            <person name="Vares D."/>
            <person name="Vear F."/>
            <person name="Vautrin S."/>
            <person name="Crespi M."/>
            <person name="Mangin B."/>
            <person name="Burke J.M."/>
            <person name="Salse J."/>
            <person name="Munos S."/>
            <person name="Vincourt P."/>
            <person name="Rieseberg L.H."/>
            <person name="Langlade N.B."/>
        </authorList>
    </citation>
    <scope>NUCLEOTIDE SEQUENCE [LARGE SCALE GENOMIC DNA]</scope>
    <source>
        <strain evidence="5">cv. SF193</strain>
        <tissue evidence="3">Leaves</tissue>
    </source>
</reference>
<dbReference type="STRING" id="4232.A0A251T978"/>
<dbReference type="Proteomes" id="UP000215914">
    <property type="component" value="Chromosome 11"/>
</dbReference>
<dbReference type="PROSITE" id="PS50181">
    <property type="entry name" value="FBOX"/>
    <property type="match status" value="1"/>
</dbReference>
<proteinExistence type="predicted"/>
<dbReference type="FunCoup" id="A0A251T978">
    <property type="interactions" value="24"/>
</dbReference>
<dbReference type="EMBL" id="CM007900">
    <property type="protein sequence ID" value="OTG07202.1"/>
    <property type="molecule type" value="Genomic_DNA"/>
</dbReference>
<evidence type="ECO:0000256" key="1">
    <source>
        <dbReference type="SAM" id="MobiDB-lite"/>
    </source>
</evidence>
<dbReference type="SUPFAM" id="SSF81383">
    <property type="entry name" value="F-box domain"/>
    <property type="match status" value="1"/>
</dbReference>
<dbReference type="InterPro" id="IPR044809">
    <property type="entry name" value="AUF1-like"/>
</dbReference>
<dbReference type="Gramene" id="mRNA:HanXRQr2_Chr10g0419341">
    <property type="protein sequence ID" value="CDS:HanXRQr2_Chr10g0419341.1"/>
    <property type="gene ID" value="HanXRQr2_Chr10g0419341"/>
</dbReference>
<name>A0A251T978_HELAN</name>
<evidence type="ECO:0000313" key="4">
    <source>
        <dbReference type="EMBL" id="OTG07202.1"/>
    </source>
</evidence>
<organism evidence="4 5">
    <name type="scientific">Helianthus annuus</name>
    <name type="common">Common sunflower</name>
    <dbReference type="NCBI Taxonomy" id="4232"/>
    <lineage>
        <taxon>Eukaryota</taxon>
        <taxon>Viridiplantae</taxon>
        <taxon>Streptophyta</taxon>
        <taxon>Embryophyta</taxon>
        <taxon>Tracheophyta</taxon>
        <taxon>Spermatophyta</taxon>
        <taxon>Magnoliopsida</taxon>
        <taxon>eudicotyledons</taxon>
        <taxon>Gunneridae</taxon>
        <taxon>Pentapetalae</taxon>
        <taxon>asterids</taxon>
        <taxon>campanulids</taxon>
        <taxon>Asterales</taxon>
        <taxon>Asteraceae</taxon>
        <taxon>Asteroideae</taxon>
        <taxon>Heliantheae alliance</taxon>
        <taxon>Heliantheae</taxon>
        <taxon>Helianthus</taxon>
    </lineage>
</organism>
<gene>
    <name evidence="4" type="ORF">HannXRQ_Chr11g0327711</name>
    <name evidence="3" type="ORF">HanXRQr2_Chr10g0419341</name>
</gene>
<keyword evidence="5" id="KW-1185">Reference proteome</keyword>
<feature type="region of interest" description="Disordered" evidence="1">
    <location>
        <begin position="1"/>
        <end position="21"/>
    </location>
</feature>
<dbReference type="Pfam" id="PF12937">
    <property type="entry name" value="F-box-like"/>
    <property type="match status" value="1"/>
</dbReference>
<reference evidence="3" key="3">
    <citation type="submission" date="2020-06" db="EMBL/GenBank/DDBJ databases">
        <title>Helianthus annuus Genome sequencing and assembly Release 2.</title>
        <authorList>
            <person name="Gouzy J."/>
            <person name="Langlade N."/>
            <person name="Munos S."/>
        </authorList>
    </citation>
    <scope>NUCLEOTIDE SEQUENCE</scope>
    <source>
        <tissue evidence="3">Leaves</tissue>
    </source>
</reference>
<dbReference type="SMART" id="SM00256">
    <property type="entry name" value="FBOX"/>
    <property type="match status" value="1"/>
</dbReference>
<dbReference type="EMBL" id="MNCJ02000325">
    <property type="protein sequence ID" value="KAF5784647.1"/>
    <property type="molecule type" value="Genomic_DNA"/>
</dbReference>
<dbReference type="InParanoid" id="A0A251T978"/>
<feature type="domain" description="F-box" evidence="2">
    <location>
        <begin position="20"/>
        <end position="68"/>
    </location>
</feature>
<dbReference type="AlphaFoldDB" id="A0A251T978"/>
<dbReference type="InterPro" id="IPR001810">
    <property type="entry name" value="F-box_dom"/>
</dbReference>
<sequence>MTSSISTVDPPTGPPPEYSSDGFDRLPDVIILTILNNISDIKTLTRCRTVSRRFNSLVPQSESLVLRVDRVISVDSEDDNDHVSVIIGFFKSVVKSFHDFISPPQSSSSSSSSSSSIFYHESQYSPVMILRGFERIRELDIELPTGDLWLEKRAGVKWTAEFGKTLKSCVILGYRCGGVSESDLGGGGGLKTRVVWTISALIAASARHYMVKEIVKENMHLKKLIVSDRENEGSVVMNELGIKEYREDKGENEEEQQVQNDDIDRVWWRNSRTRVPAVRMRMRHEAKLELSNGVVMEGATLVVVRPTANAGGVEGDEEERWDEGLVAAGGGFDGVYGEAFVKLIKRRSYLLEMNSF</sequence>
<evidence type="ECO:0000313" key="5">
    <source>
        <dbReference type="Proteomes" id="UP000215914"/>
    </source>
</evidence>
<reference evidence="4" key="2">
    <citation type="submission" date="2017-02" db="EMBL/GenBank/DDBJ databases">
        <title>Sunflower complete genome.</title>
        <authorList>
            <person name="Langlade N."/>
            <person name="Munos S."/>
        </authorList>
    </citation>
    <scope>NUCLEOTIDE SEQUENCE [LARGE SCALE GENOMIC DNA]</scope>
    <source>
        <tissue evidence="4">Leaves</tissue>
    </source>
</reference>
<protein>
    <submittedName>
        <fullName evidence="3">F-box domain-containing protein</fullName>
    </submittedName>
    <submittedName>
        <fullName evidence="4">Putative F-box family protein</fullName>
    </submittedName>
</protein>